<comment type="caution">
    <text evidence="2">The sequence shown here is derived from an EMBL/GenBank/DDBJ whole genome shotgun (WGS) entry which is preliminary data.</text>
</comment>
<gene>
    <name evidence="2" type="ORF">CORMATOL_01552</name>
</gene>
<accession>C0E3I8</accession>
<evidence type="ECO:0000256" key="1">
    <source>
        <dbReference type="SAM" id="Phobius"/>
    </source>
</evidence>
<proteinExistence type="predicted"/>
<name>C0E3I8_9CORY</name>
<feature type="transmembrane region" description="Helical" evidence="1">
    <location>
        <begin position="51"/>
        <end position="70"/>
    </location>
</feature>
<keyword evidence="1" id="KW-0472">Membrane</keyword>
<dbReference type="AlphaFoldDB" id="C0E3I8"/>
<evidence type="ECO:0000313" key="2">
    <source>
        <dbReference type="EMBL" id="EEG27122.1"/>
    </source>
</evidence>
<reference evidence="2 3" key="1">
    <citation type="submission" date="2009-01" db="EMBL/GenBank/DDBJ databases">
        <authorList>
            <person name="Fulton L."/>
            <person name="Clifton S."/>
            <person name="Chinwalla A.T."/>
            <person name="Mitreva M."/>
            <person name="Sodergren E."/>
            <person name="Weinstock G."/>
            <person name="Clifton S."/>
            <person name="Dooling D.J."/>
            <person name="Fulton B."/>
            <person name="Minx P."/>
            <person name="Pepin K.H."/>
            <person name="Johnson M."/>
            <person name="Bhonagiri V."/>
            <person name="Nash W.E."/>
            <person name="Mardis E.R."/>
            <person name="Wilson R.K."/>
        </authorList>
    </citation>
    <scope>NUCLEOTIDE SEQUENCE [LARGE SCALE GENOMIC DNA]</scope>
    <source>
        <strain evidence="2 3">ATCC 33806</strain>
    </source>
</reference>
<sequence length="71" mass="8035">MFFIGPSPVSVSTSPGTIWTAIIIALRLPTGRTGGFMIVSHAVLWGYRKSVVHYWKITIIHHAFLILFFLY</sequence>
<keyword evidence="1" id="KW-0812">Transmembrane</keyword>
<protein>
    <submittedName>
        <fullName evidence="2">Uncharacterized protein</fullName>
    </submittedName>
</protein>
<dbReference type="EMBL" id="ACEB01000021">
    <property type="protein sequence ID" value="EEG27122.1"/>
    <property type="molecule type" value="Genomic_DNA"/>
</dbReference>
<dbReference type="HOGENOM" id="CLU_2733187_0_0_11"/>
<keyword evidence="1" id="KW-1133">Transmembrane helix</keyword>
<feature type="transmembrane region" description="Helical" evidence="1">
    <location>
        <begin position="18"/>
        <end position="39"/>
    </location>
</feature>
<organism evidence="2 3">
    <name type="scientific">Corynebacterium matruchotii ATCC 33806</name>
    <dbReference type="NCBI Taxonomy" id="566549"/>
    <lineage>
        <taxon>Bacteria</taxon>
        <taxon>Bacillati</taxon>
        <taxon>Actinomycetota</taxon>
        <taxon>Actinomycetes</taxon>
        <taxon>Mycobacteriales</taxon>
        <taxon>Corynebacteriaceae</taxon>
        <taxon>Corynebacterium</taxon>
    </lineage>
</organism>
<evidence type="ECO:0000313" key="3">
    <source>
        <dbReference type="Proteomes" id="UP000006247"/>
    </source>
</evidence>
<dbReference type="Proteomes" id="UP000006247">
    <property type="component" value="Unassembled WGS sequence"/>
</dbReference>